<gene>
    <name evidence="18" type="ORF">B5V51_4118</name>
</gene>
<dbReference type="GO" id="GO:0016020">
    <property type="term" value="C:membrane"/>
    <property type="evidence" value="ECO:0007669"/>
    <property type="project" value="InterPro"/>
</dbReference>
<evidence type="ECO:0000256" key="17">
    <source>
        <dbReference type="SAM" id="Phobius"/>
    </source>
</evidence>
<comment type="caution">
    <text evidence="18">The sequence shown here is derived from an EMBL/GenBank/DDBJ whole genome shotgun (WGS) entry which is preliminary data.</text>
</comment>
<protein>
    <recommendedName>
        <fullName evidence="19">Androgen-dependent TFPI-regulating protein</fullName>
    </recommendedName>
</protein>
<evidence type="ECO:0000256" key="10">
    <source>
        <dbReference type="ARBA" id="ARBA00048680"/>
    </source>
</evidence>
<evidence type="ECO:0000256" key="9">
    <source>
        <dbReference type="ARBA" id="ARBA00047863"/>
    </source>
</evidence>
<evidence type="ECO:0000256" key="4">
    <source>
        <dbReference type="ARBA" id="ARBA00022692"/>
    </source>
</evidence>
<feature type="transmembrane region" description="Helical" evidence="17">
    <location>
        <begin position="147"/>
        <end position="167"/>
    </location>
</feature>
<keyword evidence="4 17" id="KW-0812">Transmembrane</keyword>
<comment type="catalytic activity">
    <reaction evidence="12">
        <text>9-(9Z-octadecenoyloxy)-octadecanoate + H2O = 9-hydroxy-octadecanoate + (9Z)-octadecenoate + H(+)</text>
        <dbReference type="Rhea" id="RHEA:52048"/>
        <dbReference type="ChEBI" id="CHEBI:15377"/>
        <dbReference type="ChEBI" id="CHEBI:15378"/>
        <dbReference type="ChEBI" id="CHEBI:30823"/>
        <dbReference type="ChEBI" id="CHEBI:136282"/>
        <dbReference type="ChEBI" id="CHEBI:136286"/>
    </reaction>
    <physiologicalReaction direction="left-to-right" evidence="12">
        <dbReference type="Rhea" id="RHEA:52049"/>
    </physiologicalReaction>
</comment>
<feature type="transmembrane region" description="Helical" evidence="17">
    <location>
        <begin position="25"/>
        <end position="45"/>
    </location>
</feature>
<feature type="transmembrane region" description="Helical" evidence="17">
    <location>
        <begin position="106"/>
        <end position="127"/>
    </location>
</feature>
<comment type="catalytic activity">
    <reaction evidence="11">
        <text>12-(9Z-octadecenoyloxy)-octadecanoate + H2O = 12-hydroxyoctadecanoate + (9Z)-octadecenoate + H(+)</text>
        <dbReference type="Rhea" id="RHEA:52060"/>
        <dbReference type="ChEBI" id="CHEBI:15377"/>
        <dbReference type="ChEBI" id="CHEBI:15378"/>
        <dbReference type="ChEBI" id="CHEBI:30823"/>
        <dbReference type="ChEBI" id="CHEBI:84201"/>
        <dbReference type="ChEBI" id="CHEBI:136302"/>
    </reaction>
    <physiologicalReaction direction="left-to-right" evidence="11">
        <dbReference type="Rhea" id="RHEA:52061"/>
    </physiologicalReaction>
</comment>
<evidence type="ECO:0000256" key="3">
    <source>
        <dbReference type="ARBA" id="ARBA00009300"/>
    </source>
</evidence>
<comment type="catalytic activity">
    <reaction evidence="7">
        <text>12-hexadecanoyloxy-octadecanoate + H2O = 12-hydroxyoctadecanoate + hexadecanoate + H(+)</text>
        <dbReference type="Rhea" id="RHEA:52056"/>
        <dbReference type="ChEBI" id="CHEBI:7896"/>
        <dbReference type="ChEBI" id="CHEBI:15377"/>
        <dbReference type="ChEBI" id="CHEBI:15378"/>
        <dbReference type="ChEBI" id="CHEBI:83677"/>
        <dbReference type="ChEBI" id="CHEBI:84201"/>
    </reaction>
    <physiologicalReaction direction="left-to-right" evidence="7">
        <dbReference type="Rhea" id="RHEA:52057"/>
    </physiologicalReaction>
</comment>
<dbReference type="InterPro" id="IPR006838">
    <property type="entry name" value="ADTRP_AIG1"/>
</dbReference>
<comment type="catalytic activity">
    <reaction evidence="15">
        <text>13-(9Z-hexadecenoyloxy)-octadecanoate + H2O = 13-hydroxy-octadecanoate + (9Z)-hexadecenoate + H(+)</text>
        <dbReference type="Rhea" id="RHEA:52076"/>
        <dbReference type="ChEBI" id="CHEBI:15377"/>
        <dbReference type="ChEBI" id="CHEBI:15378"/>
        <dbReference type="ChEBI" id="CHEBI:32372"/>
        <dbReference type="ChEBI" id="CHEBI:136304"/>
        <dbReference type="ChEBI" id="CHEBI:136315"/>
    </reaction>
    <physiologicalReaction direction="left-to-right" evidence="15">
        <dbReference type="Rhea" id="RHEA:52077"/>
    </physiologicalReaction>
</comment>
<comment type="catalytic activity">
    <reaction evidence="1">
        <text>9-(9Z-hexadecenoyloxy)-octadecanoate + H2O = (9Z)-hexadecenoate + 9-hydroxy-octadecanoate + H(+)</text>
        <dbReference type="Rhea" id="RHEA:52068"/>
        <dbReference type="ChEBI" id="CHEBI:15377"/>
        <dbReference type="ChEBI" id="CHEBI:15378"/>
        <dbReference type="ChEBI" id="CHEBI:32372"/>
        <dbReference type="ChEBI" id="CHEBI:136286"/>
        <dbReference type="ChEBI" id="CHEBI:136309"/>
    </reaction>
    <physiologicalReaction direction="left-to-right" evidence="1">
        <dbReference type="Rhea" id="RHEA:52069"/>
    </physiologicalReaction>
</comment>
<evidence type="ECO:0000256" key="15">
    <source>
        <dbReference type="ARBA" id="ARBA00049322"/>
    </source>
</evidence>
<dbReference type="PANTHER" id="PTHR10989:SF16">
    <property type="entry name" value="AT02829P-RELATED"/>
    <property type="match status" value="1"/>
</dbReference>
<evidence type="ECO:0000256" key="13">
    <source>
        <dbReference type="ARBA" id="ARBA00049221"/>
    </source>
</evidence>
<dbReference type="Pfam" id="PF04750">
    <property type="entry name" value="Far-17a_AIG1"/>
    <property type="match status" value="1"/>
</dbReference>
<organism evidence="18">
    <name type="scientific">Heliothis virescens</name>
    <name type="common">Tobacco budworm moth</name>
    <dbReference type="NCBI Taxonomy" id="7102"/>
    <lineage>
        <taxon>Eukaryota</taxon>
        <taxon>Metazoa</taxon>
        <taxon>Ecdysozoa</taxon>
        <taxon>Arthropoda</taxon>
        <taxon>Hexapoda</taxon>
        <taxon>Insecta</taxon>
        <taxon>Pterygota</taxon>
        <taxon>Neoptera</taxon>
        <taxon>Endopterygota</taxon>
        <taxon>Lepidoptera</taxon>
        <taxon>Glossata</taxon>
        <taxon>Ditrysia</taxon>
        <taxon>Noctuoidea</taxon>
        <taxon>Noctuidae</taxon>
        <taxon>Heliothinae</taxon>
        <taxon>Heliothis</taxon>
    </lineage>
</organism>
<evidence type="ECO:0000256" key="1">
    <source>
        <dbReference type="ARBA" id="ARBA00000923"/>
    </source>
</evidence>
<dbReference type="PANTHER" id="PTHR10989">
    <property type="entry name" value="ANDROGEN-INDUCED PROTEIN 1-RELATED"/>
    <property type="match status" value="1"/>
</dbReference>
<sequence>MLSLDSPILGTGFMKESRTLLKVRLWFYAFSYVHLVTVATSLLTIDFGSHDDPDIQMYQKIRFKLITAWFNLFTLVYFPICFYCDWRELRGEHDRHHVKLLNQVRYLCFTSILLPTTAFGDILFWRVWNSHRELIAPPSIHKIVPFWSQHCMHTVSLVVVLMDLVLVRRERPKSNALNIGILTCFLIAYIVVCVQSFLKGEYVYPGLKLFTGFKFPVLVTYVFVENLFYYTSQWFIIDMVWGQGTMKKVL</sequence>
<dbReference type="EMBL" id="NWSH01002009">
    <property type="protein sequence ID" value="PCG69447.1"/>
    <property type="molecule type" value="Genomic_DNA"/>
</dbReference>
<evidence type="ECO:0000256" key="8">
    <source>
        <dbReference type="ARBA" id="ARBA00047427"/>
    </source>
</evidence>
<comment type="subcellular location">
    <subcellularLocation>
        <location evidence="2">Endomembrane system</location>
        <topology evidence="2">Multi-pass membrane protein</topology>
    </subcellularLocation>
</comment>
<comment type="catalytic activity">
    <reaction evidence="8">
        <text>13-octadecanoyloxy-octadecanoate + H2O = 13-hydroxy-octadecanoate + octadecanoate + H(+)</text>
        <dbReference type="Rhea" id="RHEA:52084"/>
        <dbReference type="ChEBI" id="CHEBI:15377"/>
        <dbReference type="ChEBI" id="CHEBI:15378"/>
        <dbReference type="ChEBI" id="CHEBI:25629"/>
        <dbReference type="ChEBI" id="CHEBI:136304"/>
        <dbReference type="ChEBI" id="CHEBI:136335"/>
    </reaction>
    <physiologicalReaction direction="left-to-right" evidence="8">
        <dbReference type="Rhea" id="RHEA:52085"/>
    </physiologicalReaction>
</comment>
<comment type="similarity">
    <text evidence="3">Belongs to the AIG1 family.</text>
</comment>
<keyword evidence="5 17" id="KW-1133">Transmembrane helix</keyword>
<comment type="catalytic activity">
    <reaction evidence="10">
        <text>12-octadecanoyloxy-octadecanoate + H2O = 12-hydroxyoctadecanoate + octadecanoate + H(+)</text>
        <dbReference type="Rhea" id="RHEA:52080"/>
        <dbReference type="ChEBI" id="CHEBI:15377"/>
        <dbReference type="ChEBI" id="CHEBI:15378"/>
        <dbReference type="ChEBI" id="CHEBI:25629"/>
        <dbReference type="ChEBI" id="CHEBI:84201"/>
        <dbReference type="ChEBI" id="CHEBI:136330"/>
    </reaction>
    <physiologicalReaction direction="left-to-right" evidence="10">
        <dbReference type="Rhea" id="RHEA:52081"/>
    </physiologicalReaction>
</comment>
<evidence type="ECO:0000256" key="12">
    <source>
        <dbReference type="ARBA" id="ARBA00048800"/>
    </source>
</evidence>
<name>A0A2A4JBG6_HELVI</name>
<feature type="transmembrane region" description="Helical" evidence="17">
    <location>
        <begin position="179"/>
        <end position="198"/>
    </location>
</feature>
<keyword evidence="6 17" id="KW-0472">Membrane</keyword>
<reference evidence="18" key="1">
    <citation type="submission" date="2017-09" db="EMBL/GenBank/DDBJ databases">
        <title>Contemporary evolution of a Lepidopteran species, Heliothis virescens, in response to modern agricultural practices.</title>
        <authorList>
            <person name="Fritz M.L."/>
            <person name="Deyonke A.M."/>
            <person name="Papanicolaou A."/>
            <person name="Micinski S."/>
            <person name="Westbrook J."/>
            <person name="Gould F."/>
        </authorList>
    </citation>
    <scope>NUCLEOTIDE SEQUENCE [LARGE SCALE GENOMIC DNA]</scope>
    <source>
        <strain evidence="18">HvINT-</strain>
        <tissue evidence="18">Whole body</tissue>
    </source>
</reference>
<evidence type="ECO:0000256" key="16">
    <source>
        <dbReference type="ARBA" id="ARBA00049428"/>
    </source>
</evidence>
<comment type="catalytic activity">
    <reaction evidence="13">
        <text>9-octadecanoyloxy-octadecanoate + H2O = 9-hydroxy-octadecanoate + octadecanoate + H(+)</text>
        <dbReference type="Rhea" id="RHEA:52096"/>
        <dbReference type="ChEBI" id="CHEBI:15377"/>
        <dbReference type="ChEBI" id="CHEBI:15378"/>
        <dbReference type="ChEBI" id="CHEBI:25629"/>
        <dbReference type="ChEBI" id="CHEBI:136286"/>
        <dbReference type="ChEBI" id="CHEBI:136373"/>
    </reaction>
    <physiologicalReaction direction="left-to-right" evidence="13">
        <dbReference type="Rhea" id="RHEA:52097"/>
    </physiologicalReaction>
</comment>
<evidence type="ECO:0000256" key="2">
    <source>
        <dbReference type="ARBA" id="ARBA00004127"/>
    </source>
</evidence>
<accession>A0A2A4JBG6</accession>
<comment type="catalytic activity">
    <reaction evidence="16">
        <text>12-(9Z-hexadecenoyloxy)-octadecanoate + H2O = 12-hydroxyoctadecanoate + (9Z)-hexadecenoate + H(+)</text>
        <dbReference type="Rhea" id="RHEA:52072"/>
        <dbReference type="ChEBI" id="CHEBI:15377"/>
        <dbReference type="ChEBI" id="CHEBI:15378"/>
        <dbReference type="ChEBI" id="CHEBI:32372"/>
        <dbReference type="ChEBI" id="CHEBI:84201"/>
        <dbReference type="ChEBI" id="CHEBI:136312"/>
    </reaction>
    <physiologicalReaction direction="left-to-right" evidence="16">
        <dbReference type="Rhea" id="RHEA:52073"/>
    </physiologicalReaction>
</comment>
<comment type="catalytic activity">
    <reaction evidence="9">
        <text>9-hexadecanoyloxy-octadecanoate + H2O = 9-hydroxy-octadecanoate + hexadecanoate + H(+)</text>
        <dbReference type="Rhea" id="RHEA:52052"/>
        <dbReference type="ChEBI" id="CHEBI:7896"/>
        <dbReference type="ChEBI" id="CHEBI:15377"/>
        <dbReference type="ChEBI" id="CHEBI:15378"/>
        <dbReference type="ChEBI" id="CHEBI:83670"/>
        <dbReference type="ChEBI" id="CHEBI:136286"/>
    </reaction>
    <physiologicalReaction direction="left-to-right" evidence="9">
        <dbReference type="Rhea" id="RHEA:52053"/>
    </physiologicalReaction>
</comment>
<feature type="transmembrane region" description="Helical" evidence="17">
    <location>
        <begin position="65"/>
        <end position="86"/>
    </location>
</feature>
<evidence type="ECO:0000256" key="14">
    <source>
        <dbReference type="ARBA" id="ARBA00049296"/>
    </source>
</evidence>
<proteinExistence type="inferred from homology"/>
<dbReference type="AlphaFoldDB" id="A0A2A4JBG6"/>
<evidence type="ECO:0008006" key="19">
    <source>
        <dbReference type="Google" id="ProtNLM"/>
    </source>
</evidence>
<feature type="transmembrane region" description="Helical" evidence="17">
    <location>
        <begin position="218"/>
        <end position="241"/>
    </location>
</feature>
<evidence type="ECO:0000256" key="7">
    <source>
        <dbReference type="ARBA" id="ARBA00047368"/>
    </source>
</evidence>
<comment type="catalytic activity">
    <reaction evidence="14">
        <text>13-(9Z-octadecenoyloxy)-octadecanoate + H2O = 13-hydroxy-octadecanoate + (9Z)-octadecenoate + H(+)</text>
        <dbReference type="Rhea" id="RHEA:52064"/>
        <dbReference type="ChEBI" id="CHEBI:15377"/>
        <dbReference type="ChEBI" id="CHEBI:15378"/>
        <dbReference type="ChEBI" id="CHEBI:30823"/>
        <dbReference type="ChEBI" id="CHEBI:136303"/>
        <dbReference type="ChEBI" id="CHEBI:136304"/>
    </reaction>
    <physiologicalReaction direction="left-to-right" evidence="14">
        <dbReference type="Rhea" id="RHEA:52065"/>
    </physiologicalReaction>
</comment>
<evidence type="ECO:0000256" key="11">
    <source>
        <dbReference type="ARBA" id="ARBA00048701"/>
    </source>
</evidence>
<evidence type="ECO:0000256" key="6">
    <source>
        <dbReference type="ARBA" id="ARBA00023136"/>
    </source>
</evidence>
<evidence type="ECO:0000313" key="18">
    <source>
        <dbReference type="EMBL" id="PCG69447.1"/>
    </source>
</evidence>
<evidence type="ECO:0000256" key="5">
    <source>
        <dbReference type="ARBA" id="ARBA00022989"/>
    </source>
</evidence>
<dbReference type="GO" id="GO:0012505">
    <property type="term" value="C:endomembrane system"/>
    <property type="evidence" value="ECO:0007669"/>
    <property type="project" value="UniProtKB-SubCell"/>
</dbReference>